<dbReference type="Pfam" id="PF00092">
    <property type="entry name" value="VWA"/>
    <property type="match status" value="2"/>
</dbReference>
<dbReference type="PANTHER" id="PTHR10579">
    <property type="entry name" value="CALCIUM-ACTIVATED CHLORIDE CHANNEL REGULATOR"/>
    <property type="match status" value="1"/>
</dbReference>
<dbReference type="SUPFAM" id="SSF53300">
    <property type="entry name" value="vWA-like"/>
    <property type="match status" value="2"/>
</dbReference>
<name>A0A4S4D3T1_CAMSN</name>
<dbReference type="InterPro" id="IPR002035">
    <property type="entry name" value="VWF_A"/>
</dbReference>
<dbReference type="EMBL" id="SDRB02012726">
    <property type="protein sequence ID" value="THF96837.1"/>
    <property type="molecule type" value="Genomic_DNA"/>
</dbReference>
<feature type="region of interest" description="Disordered" evidence="1">
    <location>
        <begin position="422"/>
        <end position="441"/>
    </location>
</feature>
<dbReference type="Proteomes" id="UP000306102">
    <property type="component" value="Unassembled WGS sequence"/>
</dbReference>
<feature type="region of interest" description="Disordered" evidence="1">
    <location>
        <begin position="461"/>
        <end position="497"/>
    </location>
</feature>
<dbReference type="STRING" id="542762.A0A4S4D3T1"/>
<dbReference type="InterPro" id="IPR032838">
    <property type="entry name" value="Vwaint_dom"/>
</dbReference>
<sequence>MSFNDDEPIVASQDVSGKKPAAILRGKKTKVAIFNKTTAPLEESKFKVMLELTGAGSGSDRSGVDIVTVLDVSSSMEGEKLEKMKIAMLFMIKKLSPIDRLSVVKFNQVSHRLCPLRQITENSQREIENLVNALIANGYTNISAGLETGLKVLNDRRFISGRAVGIMLMSDGQQNIDGDAAQVPVGNVPVYTFGFGADHDPRVLNSIANNSLGGTFSHVRNQDSLSIAFSQCLAGLLTVVVQDLKLTVTKVESTIVKVSAGNYPQSKDDAAGSMTVSFGYLYNKEVRKVIVDLLLPAASSPATSNILNITYTYSSGGKLFDESPIIVTVRRTGGGREEGEPETKEVMMEENRLRTAQMIKESRIMADDKKLDGALEKLVEAQSLQENMVNDESNPLIGMLKSELRQMSKLMKPQEIYEKQGRPFALSSETSHDRQRFAARGDDPKELRLFATPRMDEYLEQAKSFDEDPRKPLPSVDEDEKEELEDEPLPPMVGGEIPATILRGKTNVTIIKKTTAPLEESEFKVMLELTGAGFGSDRSGVDLVTVLDVSGSMEGEKLEKMKIAMLFMIKKLSPIDRLSVVTFNGVSHKLCPLRPITKNSQGEIENLINALVANGGTNISAGLQTGLKVLNERRLTSGRVVGIMLMSGSQQNVGGDAAQVPVGNVPIYTFGFGTDHDPRVLNAIANHSMGGTFSDVRNLNNLSIAFSQCLAGLLTVVVRDLKLTVTKVESTILKVSAGNYPLSYDDAAGSVTVSFGDLYNKDVRKVIVDLLLPPASSLAGSNVLNITYTYSSGGKLFDARPIIITVSRTGRTSVEPERKEVMMEENRLRTAQMIKASRVMADDKNLDGALENLVEAQSLQENVVKDESNPLIGMLKSELQQMSRLMKPQAIYEKQGRPFALSSETSHNRQRFAARGDDPKELRLFATPRMDAYLEQAKSFGEDPRKPLPSVDEDEKQERAAEPLPPMVRGLRYYIQNFFNGFLKCCGKICVSDSSPQDR</sequence>
<proteinExistence type="predicted"/>
<dbReference type="SMART" id="SM00327">
    <property type="entry name" value="VWA"/>
    <property type="match status" value="2"/>
</dbReference>
<keyword evidence="4" id="KW-1185">Reference proteome</keyword>
<accession>A0A4S4D3T1</accession>
<feature type="compositionally biased region" description="Basic and acidic residues" evidence="1">
    <location>
        <begin position="430"/>
        <end position="441"/>
    </location>
</feature>
<reference evidence="3 4" key="1">
    <citation type="journal article" date="2018" name="Proc. Natl. Acad. Sci. U.S.A.">
        <title>Draft genome sequence of Camellia sinensis var. sinensis provides insights into the evolution of the tea genome and tea quality.</title>
        <authorList>
            <person name="Wei C."/>
            <person name="Yang H."/>
            <person name="Wang S."/>
            <person name="Zhao J."/>
            <person name="Liu C."/>
            <person name="Gao L."/>
            <person name="Xia E."/>
            <person name="Lu Y."/>
            <person name="Tai Y."/>
            <person name="She G."/>
            <person name="Sun J."/>
            <person name="Cao H."/>
            <person name="Tong W."/>
            <person name="Gao Q."/>
            <person name="Li Y."/>
            <person name="Deng W."/>
            <person name="Jiang X."/>
            <person name="Wang W."/>
            <person name="Chen Q."/>
            <person name="Zhang S."/>
            <person name="Li H."/>
            <person name="Wu J."/>
            <person name="Wang P."/>
            <person name="Li P."/>
            <person name="Shi C."/>
            <person name="Zheng F."/>
            <person name="Jian J."/>
            <person name="Huang B."/>
            <person name="Shan D."/>
            <person name="Shi M."/>
            <person name="Fang C."/>
            <person name="Yue Y."/>
            <person name="Li F."/>
            <person name="Li D."/>
            <person name="Wei S."/>
            <person name="Han B."/>
            <person name="Jiang C."/>
            <person name="Yin Y."/>
            <person name="Xia T."/>
            <person name="Zhang Z."/>
            <person name="Bennetzen J.L."/>
            <person name="Zhao S."/>
            <person name="Wan X."/>
        </authorList>
    </citation>
    <scope>NUCLEOTIDE SEQUENCE [LARGE SCALE GENOMIC DNA]</scope>
    <source>
        <strain evidence="4">cv. Shuchazao</strain>
        <tissue evidence="3">Leaf</tissue>
    </source>
</reference>
<feature type="region of interest" description="Disordered" evidence="1">
    <location>
        <begin position="938"/>
        <end position="963"/>
    </location>
</feature>
<dbReference type="Pfam" id="PF14624">
    <property type="entry name" value="Vwaint"/>
    <property type="match status" value="2"/>
</dbReference>
<feature type="domain" description="VWFA" evidence="2">
    <location>
        <begin position="65"/>
        <end position="240"/>
    </location>
</feature>
<evidence type="ECO:0000313" key="4">
    <source>
        <dbReference type="Proteomes" id="UP000306102"/>
    </source>
</evidence>
<gene>
    <name evidence="3" type="ORF">TEA_022331</name>
</gene>
<evidence type="ECO:0000259" key="2">
    <source>
        <dbReference type="PROSITE" id="PS50234"/>
    </source>
</evidence>
<dbReference type="AlphaFoldDB" id="A0A4S4D3T1"/>
<dbReference type="Gene3D" id="3.40.50.410">
    <property type="entry name" value="von Willebrand factor, type A domain"/>
    <property type="match status" value="2"/>
</dbReference>
<comment type="caution">
    <text evidence="3">The sequence shown here is derived from an EMBL/GenBank/DDBJ whole genome shotgun (WGS) entry which is preliminary data.</text>
</comment>
<evidence type="ECO:0000313" key="3">
    <source>
        <dbReference type="EMBL" id="THF96837.1"/>
    </source>
</evidence>
<dbReference type="InterPro" id="IPR051266">
    <property type="entry name" value="CLCR"/>
</dbReference>
<dbReference type="PANTHER" id="PTHR10579:SF129">
    <property type="entry name" value="OS01G0640200 PROTEIN"/>
    <property type="match status" value="1"/>
</dbReference>
<dbReference type="PROSITE" id="PS50234">
    <property type="entry name" value="VWFA"/>
    <property type="match status" value="2"/>
</dbReference>
<evidence type="ECO:0000256" key="1">
    <source>
        <dbReference type="SAM" id="MobiDB-lite"/>
    </source>
</evidence>
<dbReference type="InterPro" id="IPR036465">
    <property type="entry name" value="vWFA_dom_sf"/>
</dbReference>
<protein>
    <recommendedName>
        <fullName evidence="2">VWFA domain-containing protein</fullName>
    </recommendedName>
</protein>
<feature type="compositionally biased region" description="Acidic residues" evidence="1">
    <location>
        <begin position="476"/>
        <end position="488"/>
    </location>
</feature>
<organism evidence="3 4">
    <name type="scientific">Camellia sinensis var. sinensis</name>
    <name type="common">China tea</name>
    <dbReference type="NCBI Taxonomy" id="542762"/>
    <lineage>
        <taxon>Eukaryota</taxon>
        <taxon>Viridiplantae</taxon>
        <taxon>Streptophyta</taxon>
        <taxon>Embryophyta</taxon>
        <taxon>Tracheophyta</taxon>
        <taxon>Spermatophyta</taxon>
        <taxon>Magnoliopsida</taxon>
        <taxon>eudicotyledons</taxon>
        <taxon>Gunneridae</taxon>
        <taxon>Pentapetalae</taxon>
        <taxon>asterids</taxon>
        <taxon>Ericales</taxon>
        <taxon>Theaceae</taxon>
        <taxon>Camellia</taxon>
    </lineage>
</organism>
<feature type="domain" description="VWFA" evidence="2">
    <location>
        <begin position="542"/>
        <end position="717"/>
    </location>
</feature>